<feature type="transmembrane region" description="Helical" evidence="7">
    <location>
        <begin position="135"/>
        <end position="155"/>
    </location>
</feature>
<dbReference type="CDD" id="cd06261">
    <property type="entry name" value="TM_PBP2"/>
    <property type="match status" value="1"/>
</dbReference>
<evidence type="ECO:0000256" key="5">
    <source>
        <dbReference type="ARBA" id="ARBA00022989"/>
    </source>
</evidence>
<evidence type="ECO:0000256" key="2">
    <source>
        <dbReference type="ARBA" id="ARBA00022448"/>
    </source>
</evidence>
<protein>
    <submittedName>
        <fullName evidence="9">Alpha-glucoside transport system permease protein aglF</fullName>
    </submittedName>
</protein>
<comment type="subcellular location">
    <subcellularLocation>
        <location evidence="1 7">Cell membrane</location>
        <topology evidence="1 7">Multi-pass membrane protein</topology>
    </subcellularLocation>
</comment>
<feature type="transmembrane region" description="Helical" evidence="7">
    <location>
        <begin position="194"/>
        <end position="216"/>
    </location>
</feature>
<proteinExistence type="inferred from homology"/>
<organism evidence="9 10">
    <name type="scientific">Nostocoides jenkinsii Ben 74</name>
    <dbReference type="NCBI Taxonomy" id="1193518"/>
    <lineage>
        <taxon>Bacteria</taxon>
        <taxon>Bacillati</taxon>
        <taxon>Actinomycetota</taxon>
        <taxon>Actinomycetes</taxon>
        <taxon>Micrococcales</taxon>
        <taxon>Intrasporangiaceae</taxon>
        <taxon>Nostocoides</taxon>
    </lineage>
</organism>
<evidence type="ECO:0000313" key="9">
    <source>
        <dbReference type="EMBL" id="CCI53219.1"/>
    </source>
</evidence>
<dbReference type="STRING" id="1193518.BN13_310007"/>
<evidence type="ECO:0000256" key="1">
    <source>
        <dbReference type="ARBA" id="ARBA00004651"/>
    </source>
</evidence>
<feature type="transmembrane region" description="Helical" evidence="7">
    <location>
        <begin position="237"/>
        <end position="262"/>
    </location>
</feature>
<dbReference type="InterPro" id="IPR035906">
    <property type="entry name" value="MetI-like_sf"/>
</dbReference>
<keyword evidence="5 7" id="KW-1133">Transmembrane helix</keyword>
<keyword evidence="10" id="KW-1185">Reference proteome</keyword>
<sequence length="327" mass="36251">MAIKILNALIAIVGGIGGAMLLFWILNKLSESLKGKWEDRVKPWAFAGPAILAIAVYLIYPALVTLQLSFANAKSTKYVGLKNYTDLLSESEFRQVLLNNLLWIILVPASVVVLGLGVAVLADRLRPTGEKITKTLIFLPMAISMVGAATIWRAVYDYQPVGTAQTGLLNGIRAWFGKDPTSWYQLDKLHFNSLLLMIILIWTQVGYSMVLLSAAIKSVPEDTIEAGRIDGAGERKIFFSIIVPQIWGTVITVFITVLIGVMKVFDVVYVATNGQFNTDVVGRRFYYEMFTNGNNGYAAAIVVLLMIAITPVLIYQVRHFKREEANR</sequence>
<evidence type="ECO:0000259" key="8">
    <source>
        <dbReference type="PROSITE" id="PS50928"/>
    </source>
</evidence>
<dbReference type="PANTHER" id="PTHR30193:SF18">
    <property type="entry name" value="OSMOPROTECTIVE COMPOUNDS UPTAKE PERMEASE PROTEIN GGTC"/>
    <property type="match status" value="1"/>
</dbReference>
<evidence type="ECO:0000256" key="6">
    <source>
        <dbReference type="ARBA" id="ARBA00023136"/>
    </source>
</evidence>
<dbReference type="SUPFAM" id="SSF161098">
    <property type="entry name" value="MetI-like"/>
    <property type="match status" value="1"/>
</dbReference>
<dbReference type="Proteomes" id="UP000035720">
    <property type="component" value="Unassembled WGS sequence"/>
</dbReference>
<dbReference type="SUPFAM" id="SSF160964">
    <property type="entry name" value="MalF N-terminal region-like"/>
    <property type="match status" value="1"/>
</dbReference>
<feature type="transmembrane region" description="Helical" evidence="7">
    <location>
        <begin position="6"/>
        <end position="26"/>
    </location>
</feature>
<comment type="similarity">
    <text evidence="7">Belongs to the binding-protein-dependent transport system permease family.</text>
</comment>
<dbReference type="InterPro" id="IPR000515">
    <property type="entry name" value="MetI-like"/>
</dbReference>
<evidence type="ECO:0000313" key="10">
    <source>
        <dbReference type="Proteomes" id="UP000035720"/>
    </source>
</evidence>
<feature type="transmembrane region" description="Helical" evidence="7">
    <location>
        <begin position="46"/>
        <end position="70"/>
    </location>
</feature>
<reference evidence="9 10" key="1">
    <citation type="journal article" date="2013" name="ISME J.">
        <title>A metabolic model for members of the genus Tetrasphaera involved in enhanced biological phosphorus removal.</title>
        <authorList>
            <person name="Kristiansen R."/>
            <person name="Nguyen H.T.T."/>
            <person name="Saunders A.M."/>
            <person name="Nielsen J.L."/>
            <person name="Wimmer R."/>
            <person name="Le V.Q."/>
            <person name="McIlroy S.J."/>
            <person name="Petrovski S."/>
            <person name="Seviour R.J."/>
            <person name="Calteau A."/>
            <person name="Nielsen K.L."/>
            <person name="Nielsen P.H."/>
        </authorList>
    </citation>
    <scope>NUCLEOTIDE SEQUENCE [LARGE SCALE GENOMIC DNA]</scope>
    <source>
        <strain evidence="9 10">Ben 74</strain>
    </source>
</reference>
<dbReference type="GO" id="GO:0055085">
    <property type="term" value="P:transmembrane transport"/>
    <property type="evidence" value="ECO:0007669"/>
    <property type="project" value="InterPro"/>
</dbReference>
<evidence type="ECO:0000256" key="3">
    <source>
        <dbReference type="ARBA" id="ARBA00022475"/>
    </source>
</evidence>
<dbReference type="PANTHER" id="PTHR30193">
    <property type="entry name" value="ABC TRANSPORTER PERMEASE PROTEIN"/>
    <property type="match status" value="1"/>
</dbReference>
<dbReference type="AlphaFoldDB" id="A0A077M981"/>
<dbReference type="Pfam" id="PF00528">
    <property type="entry name" value="BPD_transp_1"/>
    <property type="match status" value="1"/>
</dbReference>
<gene>
    <name evidence="9" type="primary">aglF</name>
    <name evidence="9" type="ORF">BN13_310007</name>
</gene>
<feature type="transmembrane region" description="Helical" evidence="7">
    <location>
        <begin position="101"/>
        <end position="123"/>
    </location>
</feature>
<keyword evidence="3" id="KW-1003">Cell membrane</keyword>
<evidence type="ECO:0000256" key="4">
    <source>
        <dbReference type="ARBA" id="ARBA00022692"/>
    </source>
</evidence>
<dbReference type="InterPro" id="IPR051393">
    <property type="entry name" value="ABC_transporter_permease"/>
</dbReference>
<name>A0A077M981_9MICO</name>
<feature type="domain" description="ABC transmembrane type-1" evidence="8">
    <location>
        <begin position="97"/>
        <end position="314"/>
    </location>
</feature>
<dbReference type="RefSeq" id="WP_048545413.1">
    <property type="nucleotide sequence ID" value="NZ_HF571038.1"/>
</dbReference>
<dbReference type="Gene3D" id="1.10.3720.10">
    <property type="entry name" value="MetI-like"/>
    <property type="match status" value="1"/>
</dbReference>
<dbReference type="PROSITE" id="PS50928">
    <property type="entry name" value="ABC_TM1"/>
    <property type="match status" value="1"/>
</dbReference>
<dbReference type="EMBL" id="CAJC01000141">
    <property type="protein sequence ID" value="CCI53219.1"/>
    <property type="molecule type" value="Genomic_DNA"/>
</dbReference>
<evidence type="ECO:0000256" key="7">
    <source>
        <dbReference type="RuleBase" id="RU363032"/>
    </source>
</evidence>
<dbReference type="OrthoDB" id="9805974at2"/>
<accession>A0A077M981</accession>
<keyword evidence="6 7" id="KW-0472">Membrane</keyword>
<feature type="transmembrane region" description="Helical" evidence="7">
    <location>
        <begin position="297"/>
        <end position="317"/>
    </location>
</feature>
<keyword evidence="2 7" id="KW-0813">Transport</keyword>
<dbReference type="GO" id="GO:0005886">
    <property type="term" value="C:plasma membrane"/>
    <property type="evidence" value="ECO:0007669"/>
    <property type="project" value="UniProtKB-SubCell"/>
</dbReference>
<comment type="caution">
    <text evidence="9">The sequence shown here is derived from an EMBL/GenBank/DDBJ whole genome shotgun (WGS) entry which is preliminary data.</text>
</comment>
<keyword evidence="4 7" id="KW-0812">Transmembrane</keyword>